<dbReference type="GO" id="GO:0004888">
    <property type="term" value="F:transmembrane signaling receptor activity"/>
    <property type="evidence" value="ECO:0007669"/>
    <property type="project" value="InterPro"/>
</dbReference>
<evidence type="ECO:0000259" key="5">
    <source>
        <dbReference type="PROSITE" id="PS50111"/>
    </source>
</evidence>
<dbReference type="PANTHER" id="PTHR43531:SF11">
    <property type="entry name" value="METHYL-ACCEPTING CHEMOTAXIS PROTEIN 3"/>
    <property type="match status" value="1"/>
</dbReference>
<dbReference type="OrthoDB" id="5337673at2"/>
<evidence type="ECO:0000256" key="1">
    <source>
        <dbReference type="ARBA" id="ARBA00022500"/>
    </source>
</evidence>
<dbReference type="EMBL" id="PDKN01000003">
    <property type="protein sequence ID" value="RXJ58069.1"/>
    <property type="molecule type" value="Genomic_DNA"/>
</dbReference>
<dbReference type="SMART" id="SM00283">
    <property type="entry name" value="MA"/>
    <property type="match status" value="1"/>
</dbReference>
<sequence length="641" mass="70954">MLNSLSMKKKLSLFPLIFVVIMSLCAFTYVHYSSLSATRSEAAVQTNLFIQQIQDGRIEIYQFLRSPSEQKATSVNQKFNAILSKIERFKQGLTVQENRDLCDELLRNLTTYLQYFNDFAPLKIKSVQNGVLSENDTITSMIKKMVVIGVASEKTLNKINESAIVLKDEAQKSLDNILITVTILALLSFILFTLMLSTHIVKSLTSFKEGLIAFFDYVNKKTNDITLLNDQGNDEFSHMAEEVNKNILSTQKAIKEDAILIEDVKSIVEEVKAGYLYKKIEQDTHNKNLHELKVIFNQMLDIMAENICGDMNKIQDALTIFAQLDFRHRVPNPTGKTSQGLNQLADIINDMLLENKKNGLILQNSANELLQNVESLSSSSNQAAASLEETAAALEEITSNISNNTQNIIQMSNFANDVQTSATKGENLANETTVAMDDINEQVTAINEAISVIDQIAFQTNILSLNAAVEAATAGEAGKGFAVVAQEVRNLAARSAEAAKEIKALVQNATDKANHGKNIANDMILGYHNLSENIVKTLDLIKGVEGTSKEQLLGIEQINDAVAELDQQTQLNANIANKTKDIATNTLKISNVVVHNANQKEFNGKENIDITSAIKALSDEPQVILEAEEITQNDEQNWENF</sequence>
<evidence type="ECO:0000256" key="4">
    <source>
        <dbReference type="SAM" id="Phobius"/>
    </source>
</evidence>
<comment type="similarity">
    <text evidence="2">Belongs to the methyl-accepting chemotaxis (MCP) protein family.</text>
</comment>
<dbReference type="PROSITE" id="PS50111">
    <property type="entry name" value="CHEMOTAXIS_TRANSDUC_2"/>
    <property type="match status" value="1"/>
</dbReference>
<dbReference type="SUPFAM" id="SSF58104">
    <property type="entry name" value="Methyl-accepting chemotaxis protein (MCP) signaling domain"/>
    <property type="match status" value="1"/>
</dbReference>
<evidence type="ECO:0000313" key="6">
    <source>
        <dbReference type="EMBL" id="RXJ58069.1"/>
    </source>
</evidence>
<dbReference type="InterPro" id="IPR004090">
    <property type="entry name" value="Chemotax_Me-accpt_rcpt"/>
</dbReference>
<keyword evidence="4" id="KW-0472">Membrane</keyword>
<dbReference type="PRINTS" id="PR00260">
    <property type="entry name" value="CHEMTRNSDUCR"/>
</dbReference>
<name>A0A4Q0XQL7_9BACT</name>
<evidence type="ECO:0000256" key="3">
    <source>
        <dbReference type="PROSITE-ProRule" id="PRU00284"/>
    </source>
</evidence>
<feature type="domain" description="Methyl-accepting transducer" evidence="5">
    <location>
        <begin position="358"/>
        <end position="583"/>
    </location>
</feature>
<keyword evidence="1" id="KW-0145">Chemotaxis</keyword>
<dbReference type="PANTHER" id="PTHR43531">
    <property type="entry name" value="PROTEIN ICFG"/>
    <property type="match status" value="1"/>
</dbReference>
<protein>
    <submittedName>
        <fullName evidence="6">Chemotaxis protein</fullName>
    </submittedName>
</protein>
<dbReference type="GO" id="GO:0007165">
    <property type="term" value="P:signal transduction"/>
    <property type="evidence" value="ECO:0007669"/>
    <property type="project" value="UniProtKB-KW"/>
</dbReference>
<evidence type="ECO:0000313" key="7">
    <source>
        <dbReference type="Proteomes" id="UP000290657"/>
    </source>
</evidence>
<accession>A0A4Q0XQL7</accession>
<keyword evidence="4" id="KW-0812">Transmembrane</keyword>
<dbReference type="AlphaFoldDB" id="A0A4Q0XQL7"/>
<feature type="transmembrane region" description="Helical" evidence="4">
    <location>
        <begin position="177"/>
        <end position="196"/>
    </location>
</feature>
<dbReference type="InterPro" id="IPR051310">
    <property type="entry name" value="MCP_chemotaxis"/>
</dbReference>
<keyword evidence="7" id="KW-1185">Reference proteome</keyword>
<comment type="caution">
    <text evidence="6">The sequence shown here is derived from an EMBL/GenBank/DDBJ whole genome shotgun (WGS) entry which is preliminary data.</text>
</comment>
<feature type="transmembrane region" description="Helical" evidence="4">
    <location>
        <begin position="12"/>
        <end position="32"/>
    </location>
</feature>
<dbReference type="GO" id="GO:0006935">
    <property type="term" value="P:chemotaxis"/>
    <property type="evidence" value="ECO:0007669"/>
    <property type="project" value="UniProtKB-KW"/>
</dbReference>
<keyword evidence="3" id="KW-0807">Transducer</keyword>
<keyword evidence="4" id="KW-1133">Transmembrane helix</keyword>
<dbReference type="GO" id="GO:0016020">
    <property type="term" value="C:membrane"/>
    <property type="evidence" value="ECO:0007669"/>
    <property type="project" value="InterPro"/>
</dbReference>
<dbReference type="Proteomes" id="UP000290657">
    <property type="component" value="Unassembled WGS sequence"/>
</dbReference>
<proteinExistence type="inferred from homology"/>
<evidence type="ECO:0000256" key="2">
    <source>
        <dbReference type="ARBA" id="ARBA00029447"/>
    </source>
</evidence>
<gene>
    <name evidence="6" type="ORF">CRV04_06055</name>
</gene>
<dbReference type="RefSeq" id="WP_128995932.1">
    <property type="nucleotide sequence ID" value="NZ_PDKN01000003.1"/>
</dbReference>
<dbReference type="InterPro" id="IPR004089">
    <property type="entry name" value="MCPsignal_dom"/>
</dbReference>
<reference evidence="6 7" key="1">
    <citation type="submission" date="2017-10" db="EMBL/GenBank/DDBJ databases">
        <title>Genomics of the genus Arcobacter.</title>
        <authorList>
            <person name="Perez-Cataluna A."/>
            <person name="Figueras M.J."/>
        </authorList>
    </citation>
    <scope>NUCLEOTIDE SEQUENCE [LARGE SCALE GENOMIC DNA]</scope>
    <source>
        <strain evidence="6 7">CECT 8987</strain>
    </source>
</reference>
<organism evidence="6 7">
    <name type="scientific">Candidatus Marinarcus aquaticus</name>
    <dbReference type="NCBI Taxonomy" id="2044504"/>
    <lineage>
        <taxon>Bacteria</taxon>
        <taxon>Pseudomonadati</taxon>
        <taxon>Campylobacterota</taxon>
        <taxon>Epsilonproteobacteria</taxon>
        <taxon>Campylobacterales</taxon>
        <taxon>Arcobacteraceae</taxon>
        <taxon>Candidatus Marinarcus</taxon>
    </lineage>
</organism>
<dbReference type="Pfam" id="PF00015">
    <property type="entry name" value="MCPsignal"/>
    <property type="match status" value="1"/>
</dbReference>
<dbReference type="Gene3D" id="1.10.287.950">
    <property type="entry name" value="Methyl-accepting chemotaxis protein"/>
    <property type="match status" value="1"/>
</dbReference>